<keyword evidence="2" id="KW-0805">Transcription regulation</keyword>
<feature type="compositionally biased region" description="Polar residues" evidence="6">
    <location>
        <begin position="429"/>
        <end position="468"/>
    </location>
</feature>
<dbReference type="InterPro" id="IPR007219">
    <property type="entry name" value="XnlR_reg_dom"/>
</dbReference>
<sequence length="522" mass="57896">MSPRSSTNSYEAWSALYYTVLAIGCQYHEGSSFDPGSGTAWKLFECALSHLPDLIMRKGSLMAVQALTAMAIFSTTLPAYQFEALLVTEAAKMCQSMGYNKASSTIPSLNEDKRRCTFWVVYCLEKMACFNTGRTSIIMDSDIGCPIPLVTESIFGNYDWFLSIARYSRLISRIYESIFTVSSGEGSAETYHASIKQLNAELEAWRLSIPVQFRPLEHFSGRGLPGTLEIYVAVTTQYLYFNALLTLLRTTLYIKAGDLGTASDTQETKKQLMKTVCLILDSTKYIEVAAYTSIWILALMPISALFILFDLVIHNPTHPQTNNNLALLDVASGHFGRIEYATSGTLPGSLVSEFAHIARDFVRDSQREKPNQNAQIITNNVQNNSLDIVSNPPIQTSKEVLDTSNVSLEPQMSCDYQSQLQCQLNPAAPNTITHQTKPPGVQHQQSSNTYLRHNSNPSVGTSQPSDSTLPRADAGAEQIFFPLADDPTYAVQRDDGDLQQLLGIDVMDLFDFTAPFNWGCWS</sequence>
<protein>
    <recommendedName>
        <fullName evidence="7">Xylanolytic transcriptional activator regulatory domain-containing protein</fullName>
    </recommendedName>
</protein>
<dbReference type="STRING" id="1196081.A0A364L421"/>
<dbReference type="EMBL" id="MIKG01000012">
    <property type="protein sequence ID" value="RAO70560.1"/>
    <property type="molecule type" value="Genomic_DNA"/>
</dbReference>
<keyword evidence="5" id="KW-0539">Nucleus</keyword>
<dbReference type="PANTHER" id="PTHR46910:SF37">
    <property type="entry name" value="ZN(II)2CYS6 TRANSCRIPTION FACTOR (EUROFUNG)"/>
    <property type="match status" value="1"/>
</dbReference>
<dbReference type="AlphaFoldDB" id="A0A364L421"/>
<dbReference type="GO" id="GO:0006351">
    <property type="term" value="P:DNA-templated transcription"/>
    <property type="evidence" value="ECO:0007669"/>
    <property type="project" value="InterPro"/>
</dbReference>
<accession>A0A364L421</accession>
<evidence type="ECO:0000313" key="9">
    <source>
        <dbReference type="Proteomes" id="UP000249363"/>
    </source>
</evidence>
<feature type="region of interest" description="Disordered" evidence="6">
    <location>
        <begin position="429"/>
        <end position="471"/>
    </location>
</feature>
<keyword evidence="9" id="KW-1185">Reference proteome</keyword>
<dbReference type="SMART" id="SM00906">
    <property type="entry name" value="Fungal_trans"/>
    <property type="match status" value="1"/>
</dbReference>
<dbReference type="Proteomes" id="UP000249363">
    <property type="component" value="Unassembled WGS sequence"/>
</dbReference>
<dbReference type="GO" id="GO:0005634">
    <property type="term" value="C:nucleus"/>
    <property type="evidence" value="ECO:0007669"/>
    <property type="project" value="UniProtKB-SubCell"/>
</dbReference>
<name>A0A364L421_TALAM</name>
<dbReference type="PANTHER" id="PTHR46910">
    <property type="entry name" value="TRANSCRIPTION FACTOR PDR1"/>
    <property type="match status" value="1"/>
</dbReference>
<dbReference type="GeneID" id="63795788"/>
<dbReference type="OrthoDB" id="39175at2759"/>
<feature type="domain" description="Xylanolytic transcriptional activator regulatory" evidence="7">
    <location>
        <begin position="83"/>
        <end position="154"/>
    </location>
</feature>
<dbReference type="CDD" id="cd12148">
    <property type="entry name" value="fungal_TF_MHR"/>
    <property type="match status" value="1"/>
</dbReference>
<gene>
    <name evidence="8" type="ORF">BHQ10_006572</name>
</gene>
<evidence type="ECO:0000259" key="7">
    <source>
        <dbReference type="SMART" id="SM00906"/>
    </source>
</evidence>
<organism evidence="8 9">
    <name type="scientific">Talaromyces amestolkiae</name>
    <dbReference type="NCBI Taxonomy" id="1196081"/>
    <lineage>
        <taxon>Eukaryota</taxon>
        <taxon>Fungi</taxon>
        <taxon>Dikarya</taxon>
        <taxon>Ascomycota</taxon>
        <taxon>Pezizomycotina</taxon>
        <taxon>Eurotiomycetes</taxon>
        <taxon>Eurotiomycetidae</taxon>
        <taxon>Eurotiales</taxon>
        <taxon>Trichocomaceae</taxon>
        <taxon>Talaromyces</taxon>
        <taxon>Talaromyces sect. Talaromyces</taxon>
    </lineage>
</organism>
<evidence type="ECO:0000256" key="3">
    <source>
        <dbReference type="ARBA" id="ARBA00023125"/>
    </source>
</evidence>
<evidence type="ECO:0000256" key="1">
    <source>
        <dbReference type="ARBA" id="ARBA00004123"/>
    </source>
</evidence>
<dbReference type="PROSITE" id="PS51257">
    <property type="entry name" value="PROKAR_LIPOPROTEIN"/>
    <property type="match status" value="1"/>
</dbReference>
<evidence type="ECO:0000256" key="5">
    <source>
        <dbReference type="ARBA" id="ARBA00023242"/>
    </source>
</evidence>
<dbReference type="GO" id="GO:0003677">
    <property type="term" value="F:DNA binding"/>
    <property type="evidence" value="ECO:0007669"/>
    <property type="project" value="UniProtKB-KW"/>
</dbReference>
<dbReference type="InterPro" id="IPR050987">
    <property type="entry name" value="AtrR-like"/>
</dbReference>
<keyword evidence="3" id="KW-0238">DNA-binding</keyword>
<dbReference type="Pfam" id="PF04082">
    <property type="entry name" value="Fungal_trans"/>
    <property type="match status" value="1"/>
</dbReference>
<evidence type="ECO:0000313" key="8">
    <source>
        <dbReference type="EMBL" id="RAO70560.1"/>
    </source>
</evidence>
<comment type="caution">
    <text evidence="8">The sequence shown here is derived from an EMBL/GenBank/DDBJ whole genome shotgun (WGS) entry which is preliminary data.</text>
</comment>
<keyword evidence="4" id="KW-0804">Transcription</keyword>
<dbReference type="RefSeq" id="XP_040735076.1">
    <property type="nucleotide sequence ID" value="XM_040879173.1"/>
</dbReference>
<comment type="subcellular location">
    <subcellularLocation>
        <location evidence="1">Nucleus</location>
    </subcellularLocation>
</comment>
<evidence type="ECO:0000256" key="2">
    <source>
        <dbReference type="ARBA" id="ARBA00023015"/>
    </source>
</evidence>
<evidence type="ECO:0000256" key="4">
    <source>
        <dbReference type="ARBA" id="ARBA00023163"/>
    </source>
</evidence>
<dbReference type="GO" id="GO:0003700">
    <property type="term" value="F:DNA-binding transcription factor activity"/>
    <property type="evidence" value="ECO:0007669"/>
    <property type="project" value="InterPro"/>
</dbReference>
<reference evidence="8 9" key="1">
    <citation type="journal article" date="2017" name="Biotechnol. Biofuels">
        <title>Differential beta-glucosidase expression as a function of carbon source availability in Talaromyces amestolkiae: a genomic and proteomic approach.</title>
        <authorList>
            <person name="de Eugenio L.I."/>
            <person name="Mendez-Liter J.A."/>
            <person name="Nieto-Dominguez M."/>
            <person name="Alonso L."/>
            <person name="Gil-Munoz J."/>
            <person name="Barriuso J."/>
            <person name="Prieto A."/>
            <person name="Martinez M.J."/>
        </authorList>
    </citation>
    <scope>NUCLEOTIDE SEQUENCE [LARGE SCALE GENOMIC DNA]</scope>
    <source>
        <strain evidence="8 9">CIB</strain>
    </source>
</reference>
<proteinExistence type="predicted"/>
<evidence type="ECO:0000256" key="6">
    <source>
        <dbReference type="SAM" id="MobiDB-lite"/>
    </source>
</evidence>
<dbReference type="GO" id="GO:0008270">
    <property type="term" value="F:zinc ion binding"/>
    <property type="evidence" value="ECO:0007669"/>
    <property type="project" value="InterPro"/>
</dbReference>